<dbReference type="Proteomes" id="UP000283634">
    <property type="component" value="Unassembled WGS sequence"/>
</dbReference>
<evidence type="ECO:0000313" key="3">
    <source>
        <dbReference type="EMBL" id="RNF01338.1"/>
    </source>
</evidence>
<dbReference type="OMA" id="NRKECAY"/>
<comment type="caution">
    <text evidence="3">The sequence shown here is derived from an EMBL/GenBank/DDBJ whole genome shotgun (WGS) entry which is preliminary data.</text>
</comment>
<gene>
    <name evidence="3" type="ORF">TraAM80_07037</name>
</gene>
<accession>A0A422N789</accession>
<dbReference type="VEuPathDB" id="TriTrypDB:TRSC58_04649"/>
<evidence type="ECO:0000256" key="1">
    <source>
        <dbReference type="SAM" id="Coils"/>
    </source>
</evidence>
<dbReference type="RefSeq" id="XP_029236273.1">
    <property type="nucleotide sequence ID" value="XM_029383851.1"/>
</dbReference>
<protein>
    <submittedName>
        <fullName evidence="3">Uncharacterized protein</fullName>
    </submittedName>
</protein>
<feature type="region of interest" description="Disordered" evidence="2">
    <location>
        <begin position="243"/>
        <end position="268"/>
    </location>
</feature>
<keyword evidence="4" id="KW-1185">Reference proteome</keyword>
<proteinExistence type="predicted"/>
<feature type="coiled-coil region" evidence="1">
    <location>
        <begin position="307"/>
        <end position="369"/>
    </location>
</feature>
<dbReference type="GeneID" id="40330970"/>
<feature type="compositionally biased region" description="Polar residues" evidence="2">
    <location>
        <begin position="243"/>
        <end position="259"/>
    </location>
</feature>
<reference evidence="3 4" key="1">
    <citation type="journal article" date="2018" name="BMC Genomics">
        <title>Genomic comparison of Trypanosoma conorhini and Trypanosoma rangeli to Trypanosoma cruzi strains of high and low virulence.</title>
        <authorList>
            <person name="Bradwell K.R."/>
            <person name="Koparde V.N."/>
            <person name="Matveyev A.V."/>
            <person name="Serrano M.G."/>
            <person name="Alves J.M."/>
            <person name="Parikh H."/>
            <person name="Huang B."/>
            <person name="Lee V."/>
            <person name="Espinosa-Alvarez O."/>
            <person name="Ortiz P.A."/>
            <person name="Costa-Martins A.G."/>
            <person name="Teixeira M.M."/>
            <person name="Buck G.A."/>
        </authorList>
    </citation>
    <scope>NUCLEOTIDE SEQUENCE [LARGE SCALE GENOMIC DNA]</scope>
    <source>
        <strain evidence="3 4">AM80</strain>
    </source>
</reference>
<dbReference type="EMBL" id="MKGL01000279">
    <property type="protein sequence ID" value="RNF01338.1"/>
    <property type="molecule type" value="Genomic_DNA"/>
</dbReference>
<keyword evidence="1" id="KW-0175">Coiled coil</keyword>
<evidence type="ECO:0000256" key="2">
    <source>
        <dbReference type="SAM" id="MobiDB-lite"/>
    </source>
</evidence>
<organism evidence="3 4">
    <name type="scientific">Trypanosoma rangeli</name>
    <dbReference type="NCBI Taxonomy" id="5698"/>
    <lineage>
        <taxon>Eukaryota</taxon>
        <taxon>Discoba</taxon>
        <taxon>Euglenozoa</taxon>
        <taxon>Kinetoplastea</taxon>
        <taxon>Metakinetoplastina</taxon>
        <taxon>Trypanosomatida</taxon>
        <taxon>Trypanosomatidae</taxon>
        <taxon>Trypanosoma</taxon>
        <taxon>Herpetosoma</taxon>
    </lineage>
</organism>
<name>A0A422N789_TRYRA</name>
<dbReference type="AlphaFoldDB" id="A0A422N789"/>
<sequence>MEAAAAHVHEDTGAGAMWSVVAGRIVDAYVDACAGVFRRAYRLTSGYPRDGEEASQRASHYPNTSGEERVRRGSGGVAERGQFPPMQLPATPLKAAAARHSSEGSHAELGEVKSRYDEVCTRVEHLEEQLAAKKREFETERGQWRETVGKLQLEHAARRQGEEERQQQLLRKADELRVELQSVRTQLIAARDEEKRIRRDADNARDEMQKEMYHLERELQTVRTAEEKARQKLRDISEQLAASKQALQQRQNADMSRATQSERDVEKLKQELSETHAAHQFVQRLLQTEKLRSEAAEGHSKDLSNHLAAQHLKIVELEQRVSELQEALWLQQAAVDAMTQECEALQKVNRVLEERLAEVESEREPLRQQLQSLLFLEPH</sequence>
<evidence type="ECO:0000313" key="4">
    <source>
        <dbReference type="Proteomes" id="UP000283634"/>
    </source>
</evidence>
<feature type="region of interest" description="Disordered" evidence="2">
    <location>
        <begin position="47"/>
        <end position="88"/>
    </location>
</feature>
<dbReference type="OrthoDB" id="273731at2759"/>